<dbReference type="RefSeq" id="WP_078255057.1">
    <property type="nucleotide sequence ID" value="NZ_MUYU01000042.1"/>
</dbReference>
<dbReference type="InterPro" id="IPR013686">
    <property type="entry name" value="Polypept-transport_assoc_ShlB"/>
</dbReference>
<evidence type="ECO:0000256" key="2">
    <source>
        <dbReference type="ARBA" id="ARBA00022692"/>
    </source>
</evidence>
<feature type="domain" description="ShlB POTRA" evidence="7">
    <location>
        <begin position="210"/>
        <end position="248"/>
    </location>
</feature>
<feature type="domain" description="Polypeptide-transport-associated ShlB-type" evidence="6">
    <location>
        <begin position="121"/>
        <end position="171"/>
    </location>
</feature>
<gene>
    <name evidence="8" type="ORF">B0680_10560</name>
</gene>
<dbReference type="GO" id="GO:0098046">
    <property type="term" value="C:type V protein secretion system complex"/>
    <property type="evidence" value="ECO:0007669"/>
    <property type="project" value="TreeGrafter"/>
</dbReference>
<dbReference type="Pfam" id="PF17287">
    <property type="entry name" value="POTRA_3"/>
    <property type="match status" value="1"/>
</dbReference>
<keyword evidence="1" id="KW-0472">Membrane</keyword>
<sequence>MIRPTILAATITAILVHNTVSANTTNQTLIQTQDARNQALLEQLVPNPSVVVDGIGSGVDVAADTATADTSTQIQEQPVADNAICFDIHKIGYSVLSQDDIVFADKLGFALVPEIMGGSSVLGKCMTVTDINAVATRVQNRLIEQGYVTSRIMVGDQNLAEGELRLTLIPGKIAQVVVNTADSKVPVYVKNTVKDTANQSYPAITQPAILGTALTTQPGKLLNIRDLETTLENFKRVPSSDTNFKIAPSDELQAIGNDNHTGSGSGRGNGIGFSDILIDYTQHRRLRGSLSVDDSGSKSTGRYQGVATLSVDNLANYNDLFYLSFGRDLGNQINDYKDYPSDKSKGSKNYGIGYVLPIKNSLLQLTANRYTYHQTVAGSTQDYIYGGKSSGYNAKLSHLIHRDAHSKSHVYAGGYVKSQESDIDGTIIDVQTRKTAGYLFGISHETTFGKQANHSLSTDISYKRGTAAFNALPSPEELFDEGSARVGIYQLNANLTSKYNPSINNIPLPIIHSTTLKAQYATDSLTPDLKMAIGGRYTVRGFDGERSLSADNGILVRQDISFYPSFLNQQKANNQNNSQNSQSNHAIYLGLDAGYVTNHDKSQNELLLGQHLAGAAIGIKGQYTPNTNNPYLSFNYDIFTSKAISEPNGFSNKDWVSGVSLGMSF</sequence>
<feature type="domain" description="Haemolysin activator HlyB C-terminal" evidence="5">
    <location>
        <begin position="272"/>
        <end position="621"/>
    </location>
</feature>
<dbReference type="GO" id="GO:0046819">
    <property type="term" value="P:protein secretion by the type V secretion system"/>
    <property type="evidence" value="ECO:0007669"/>
    <property type="project" value="TreeGrafter"/>
</dbReference>
<feature type="signal peptide" evidence="4">
    <location>
        <begin position="1"/>
        <end position="22"/>
    </location>
</feature>
<evidence type="ECO:0000259" key="7">
    <source>
        <dbReference type="Pfam" id="PF17287"/>
    </source>
</evidence>
<evidence type="ECO:0008006" key="10">
    <source>
        <dbReference type="Google" id="ProtNLM"/>
    </source>
</evidence>
<dbReference type="InterPro" id="IPR005565">
    <property type="entry name" value="Hemolysn_activator_HlyB_C"/>
</dbReference>
<dbReference type="PANTHER" id="PTHR34597:SF3">
    <property type="entry name" value="OUTER MEMBRANE TRANSPORTER CDIB"/>
    <property type="match status" value="1"/>
</dbReference>
<dbReference type="InterPro" id="IPR051544">
    <property type="entry name" value="TPS_OM_transporter"/>
</dbReference>
<dbReference type="STRING" id="470453.B0680_10560"/>
<evidence type="ECO:0000259" key="5">
    <source>
        <dbReference type="Pfam" id="PF03865"/>
    </source>
</evidence>
<feature type="chain" id="PRO_5012052060" description="TpsB transporter" evidence="4">
    <location>
        <begin position="23"/>
        <end position="665"/>
    </location>
</feature>
<reference evidence="8 9" key="1">
    <citation type="submission" date="2017-02" db="EMBL/GenBank/DDBJ databases">
        <title>Draft genome sequence of Moraxella pluranimalium CCUG 54913T type strain.</title>
        <authorList>
            <person name="Salva-Serra F."/>
            <person name="Engstrom-Jakobsson H."/>
            <person name="Thorell K."/>
            <person name="Jaen-Luchoro D."/>
            <person name="Gonzales-Siles L."/>
            <person name="Karlsson R."/>
            <person name="Yazdan S."/>
            <person name="Boulund F."/>
            <person name="Johnning A."/>
            <person name="Engstrand L."/>
            <person name="Kristiansson E."/>
            <person name="Moore E."/>
        </authorList>
    </citation>
    <scope>NUCLEOTIDE SEQUENCE [LARGE SCALE GENOMIC DNA]</scope>
    <source>
        <strain evidence="8 9">CCUG 54913</strain>
    </source>
</reference>
<keyword evidence="2" id="KW-0812">Transmembrane</keyword>
<keyword evidence="1" id="KW-1134">Transmembrane beta strand</keyword>
<dbReference type="Gene3D" id="3.10.20.310">
    <property type="entry name" value="membrane protein fhac"/>
    <property type="match status" value="1"/>
</dbReference>
<keyword evidence="4" id="KW-0732">Signal</keyword>
<evidence type="ECO:0000259" key="6">
    <source>
        <dbReference type="Pfam" id="PF08479"/>
    </source>
</evidence>
<dbReference type="GO" id="GO:0008320">
    <property type="term" value="F:protein transmembrane transporter activity"/>
    <property type="evidence" value="ECO:0007669"/>
    <property type="project" value="TreeGrafter"/>
</dbReference>
<dbReference type="Pfam" id="PF03865">
    <property type="entry name" value="ShlB"/>
    <property type="match status" value="1"/>
</dbReference>
<dbReference type="Pfam" id="PF08479">
    <property type="entry name" value="POTRA_2"/>
    <property type="match status" value="1"/>
</dbReference>
<dbReference type="EMBL" id="MUYU01000042">
    <property type="protein sequence ID" value="OOS19957.1"/>
    <property type="molecule type" value="Genomic_DNA"/>
</dbReference>
<dbReference type="AlphaFoldDB" id="A0A1T0CC86"/>
<organism evidence="8 9">
    <name type="scientific">Moraxella pluranimalium</name>
    <dbReference type="NCBI Taxonomy" id="470453"/>
    <lineage>
        <taxon>Bacteria</taxon>
        <taxon>Pseudomonadati</taxon>
        <taxon>Pseudomonadota</taxon>
        <taxon>Gammaproteobacteria</taxon>
        <taxon>Moraxellales</taxon>
        <taxon>Moraxellaceae</taxon>
        <taxon>Moraxella</taxon>
    </lineage>
</organism>
<comment type="caution">
    <text evidence="8">The sequence shown here is derived from an EMBL/GenBank/DDBJ whole genome shotgun (WGS) entry which is preliminary data.</text>
</comment>
<accession>A0A1T0CC86</accession>
<dbReference type="Gene3D" id="2.40.160.50">
    <property type="entry name" value="membrane protein fhac: a member of the omp85/tpsb transporter family"/>
    <property type="match status" value="1"/>
</dbReference>
<evidence type="ECO:0000313" key="8">
    <source>
        <dbReference type="EMBL" id="OOS19957.1"/>
    </source>
</evidence>
<proteinExistence type="predicted"/>
<evidence type="ECO:0000256" key="1">
    <source>
        <dbReference type="ARBA" id="ARBA00022452"/>
    </source>
</evidence>
<evidence type="ECO:0000313" key="9">
    <source>
        <dbReference type="Proteomes" id="UP000189800"/>
    </source>
</evidence>
<dbReference type="OrthoDB" id="290122at2"/>
<keyword evidence="9" id="KW-1185">Reference proteome</keyword>
<name>A0A1T0CC86_9GAMM</name>
<keyword evidence="3" id="KW-0998">Cell outer membrane</keyword>
<dbReference type="InterPro" id="IPR035251">
    <property type="entry name" value="ShlB_POTRA"/>
</dbReference>
<protein>
    <recommendedName>
        <fullName evidence="10">TpsB transporter</fullName>
    </recommendedName>
</protein>
<evidence type="ECO:0000256" key="3">
    <source>
        <dbReference type="ARBA" id="ARBA00023237"/>
    </source>
</evidence>
<evidence type="ECO:0000256" key="4">
    <source>
        <dbReference type="SAM" id="SignalP"/>
    </source>
</evidence>
<dbReference type="PANTHER" id="PTHR34597">
    <property type="entry name" value="SLR1661 PROTEIN"/>
    <property type="match status" value="1"/>
</dbReference>
<dbReference type="Proteomes" id="UP000189800">
    <property type="component" value="Unassembled WGS sequence"/>
</dbReference>